<dbReference type="Proteomes" id="UP000001542">
    <property type="component" value="Unassembled WGS sequence"/>
</dbReference>
<feature type="domain" description="D-glutamate cyclase-like C-terminal" evidence="1">
    <location>
        <begin position="10"/>
        <end position="283"/>
    </location>
</feature>
<dbReference type="Pfam" id="PF14336">
    <property type="entry name" value="GLUCM-like_C"/>
    <property type="match status" value="1"/>
</dbReference>
<proteinExistence type="predicted"/>
<dbReference type="KEGG" id="tva:5468340"/>
<reference evidence="2" key="1">
    <citation type="submission" date="2006-10" db="EMBL/GenBank/DDBJ databases">
        <authorList>
            <person name="Amadeo P."/>
            <person name="Zhao Q."/>
            <person name="Wortman J."/>
            <person name="Fraser-Liggett C."/>
            <person name="Carlton J."/>
        </authorList>
    </citation>
    <scope>NUCLEOTIDE SEQUENCE</scope>
    <source>
        <strain evidence="2">G3</strain>
    </source>
</reference>
<dbReference type="SMR" id="A2DAD4"/>
<protein>
    <recommendedName>
        <fullName evidence="1">D-glutamate cyclase-like C-terminal domain-containing protein</fullName>
    </recommendedName>
</protein>
<dbReference type="PANTHER" id="PTHR32022">
    <property type="entry name" value="D-GLUTAMATE CYCLASE, MITOCHONDRIAL"/>
    <property type="match status" value="1"/>
</dbReference>
<dbReference type="AlphaFoldDB" id="A2DAD4"/>
<reference evidence="2" key="2">
    <citation type="journal article" date="2007" name="Science">
        <title>Draft genome sequence of the sexually transmitted pathogen Trichomonas vaginalis.</title>
        <authorList>
            <person name="Carlton J.M."/>
            <person name="Hirt R.P."/>
            <person name="Silva J.C."/>
            <person name="Delcher A.L."/>
            <person name="Schatz M."/>
            <person name="Zhao Q."/>
            <person name="Wortman J.R."/>
            <person name="Bidwell S.L."/>
            <person name="Alsmark U.C.M."/>
            <person name="Besteiro S."/>
            <person name="Sicheritz-Ponten T."/>
            <person name="Noel C.J."/>
            <person name="Dacks J.B."/>
            <person name="Foster P.G."/>
            <person name="Simillion C."/>
            <person name="Van de Peer Y."/>
            <person name="Miranda-Saavedra D."/>
            <person name="Barton G.J."/>
            <person name="Westrop G.D."/>
            <person name="Mueller S."/>
            <person name="Dessi D."/>
            <person name="Fiori P.L."/>
            <person name="Ren Q."/>
            <person name="Paulsen I."/>
            <person name="Zhang H."/>
            <person name="Bastida-Corcuera F.D."/>
            <person name="Simoes-Barbosa A."/>
            <person name="Brown M.T."/>
            <person name="Hayes R.D."/>
            <person name="Mukherjee M."/>
            <person name="Okumura C.Y."/>
            <person name="Schneider R."/>
            <person name="Smith A.J."/>
            <person name="Vanacova S."/>
            <person name="Villalvazo M."/>
            <person name="Haas B.J."/>
            <person name="Pertea M."/>
            <person name="Feldblyum T.V."/>
            <person name="Utterback T.R."/>
            <person name="Shu C.L."/>
            <person name="Osoegawa K."/>
            <person name="de Jong P.J."/>
            <person name="Hrdy I."/>
            <person name="Horvathova L."/>
            <person name="Zubacova Z."/>
            <person name="Dolezal P."/>
            <person name="Malik S.B."/>
            <person name="Logsdon J.M. Jr."/>
            <person name="Henze K."/>
            <person name="Gupta A."/>
            <person name="Wang C.C."/>
            <person name="Dunne R.L."/>
            <person name="Upcroft J.A."/>
            <person name="Upcroft P."/>
            <person name="White O."/>
            <person name="Salzberg S.L."/>
            <person name="Tang P."/>
            <person name="Chiu C.-H."/>
            <person name="Lee Y.-S."/>
            <person name="Embley T.M."/>
            <person name="Coombs G.H."/>
            <person name="Mottram J.C."/>
            <person name="Tachezy J."/>
            <person name="Fraser-Liggett C.M."/>
            <person name="Johnson P.J."/>
        </authorList>
    </citation>
    <scope>NUCLEOTIDE SEQUENCE [LARGE SCALE GENOMIC DNA]</scope>
    <source>
        <strain evidence="2">G3</strain>
    </source>
</reference>
<name>A2DAD4_TRIV3</name>
<keyword evidence="3" id="KW-1185">Reference proteome</keyword>
<dbReference type="OMA" id="SANCTIM"/>
<dbReference type="RefSeq" id="XP_001583768.1">
    <property type="nucleotide sequence ID" value="XM_001583718.1"/>
</dbReference>
<dbReference type="STRING" id="5722.A2DAD4"/>
<evidence type="ECO:0000313" key="2">
    <source>
        <dbReference type="EMBL" id="EAY22782.1"/>
    </source>
</evidence>
<dbReference type="PANTHER" id="PTHR32022:SF10">
    <property type="entry name" value="D-GLUTAMATE CYCLASE, MITOCHONDRIAL"/>
    <property type="match status" value="1"/>
</dbReference>
<gene>
    <name evidence="2" type="ORF">TVAG_477110</name>
</gene>
<dbReference type="VEuPathDB" id="TrichDB:TVAG_477110"/>
<dbReference type="InterPro" id="IPR025504">
    <property type="entry name" value="GLUCM_C"/>
</dbReference>
<accession>A2DAD4</accession>
<dbReference type="VEuPathDB" id="TrichDB:TVAGG3_0267260"/>
<dbReference type="InParanoid" id="A2DAD4"/>
<dbReference type="Gene3D" id="3.90.1640.20">
    <property type="entry name" value="TON_0340"/>
    <property type="match status" value="1"/>
</dbReference>
<dbReference type="EMBL" id="DS113182">
    <property type="protein sequence ID" value="EAY22782.1"/>
    <property type="molecule type" value="Genomic_DNA"/>
</dbReference>
<dbReference type="eggNOG" id="ENOG502QV7A">
    <property type="taxonomic scope" value="Eukaryota"/>
</dbReference>
<organism evidence="2 3">
    <name type="scientific">Trichomonas vaginalis (strain ATCC PRA-98 / G3)</name>
    <dbReference type="NCBI Taxonomy" id="412133"/>
    <lineage>
        <taxon>Eukaryota</taxon>
        <taxon>Metamonada</taxon>
        <taxon>Parabasalia</taxon>
        <taxon>Trichomonadida</taxon>
        <taxon>Trichomonadidae</taxon>
        <taxon>Trichomonas</taxon>
    </lineage>
</organism>
<sequence>MDNKEFCHSLESVIFVDPGKRGISEFWTHGCLYEAASRILKQPKDKKSYVLTGFCCMNKNCETDGPIGTSVLCKVLRDLGFNSEILCDPCSKNVVEAAALGLPVVCASNVSELESDLSFAISIERPGRTIKTNDYRTMRARDISDVTMPLDYLFPAFNDETQKKNYLTVSVGDGGNEVGTGNVHEQVAKYVSMGSDINTVTTCDVLVLAGVSNWGGIAIAAALAVCSDNIEIAKSFIEICGRQREMLDKMLEQGSYDGISGKVIPVVDGMEFDKEHTEINNKLIAVVKEKYPSLSQ</sequence>
<evidence type="ECO:0000313" key="3">
    <source>
        <dbReference type="Proteomes" id="UP000001542"/>
    </source>
</evidence>
<evidence type="ECO:0000259" key="1">
    <source>
        <dbReference type="Pfam" id="PF14336"/>
    </source>
</evidence>
<dbReference type="OrthoDB" id="10262538at2759"/>